<evidence type="ECO:0000313" key="2">
    <source>
        <dbReference type="Proteomes" id="UP000789702"/>
    </source>
</evidence>
<protein>
    <submittedName>
        <fullName evidence="1">11819_t:CDS:1</fullName>
    </submittedName>
</protein>
<dbReference type="Proteomes" id="UP000789702">
    <property type="component" value="Unassembled WGS sequence"/>
</dbReference>
<evidence type="ECO:0000313" key="1">
    <source>
        <dbReference type="EMBL" id="CAG8724555.1"/>
    </source>
</evidence>
<name>A0ACA9PU31_9GLOM</name>
<gene>
    <name evidence="1" type="ORF">DHETER_LOCUS13036</name>
</gene>
<sequence>VLNAENEFVIMIPANTPLPARRIFQFSNMIDDQKKFYAPIWEGDIIVPKPSPPTEDNLDNDSNLDTPLQERHLISPAKMLAELVLTDLPEKKMNELKVDITIEIDINKKCIISAKEPISNKSVELEIQFTQ</sequence>
<organism evidence="1 2">
    <name type="scientific">Dentiscutata heterogama</name>
    <dbReference type="NCBI Taxonomy" id="1316150"/>
    <lineage>
        <taxon>Eukaryota</taxon>
        <taxon>Fungi</taxon>
        <taxon>Fungi incertae sedis</taxon>
        <taxon>Mucoromycota</taxon>
        <taxon>Glomeromycotina</taxon>
        <taxon>Glomeromycetes</taxon>
        <taxon>Diversisporales</taxon>
        <taxon>Gigasporaceae</taxon>
        <taxon>Dentiscutata</taxon>
    </lineage>
</organism>
<accession>A0ACA9PU31</accession>
<proteinExistence type="predicted"/>
<reference evidence="1" key="1">
    <citation type="submission" date="2021-06" db="EMBL/GenBank/DDBJ databases">
        <authorList>
            <person name="Kallberg Y."/>
            <person name="Tangrot J."/>
            <person name="Rosling A."/>
        </authorList>
    </citation>
    <scope>NUCLEOTIDE SEQUENCE</scope>
    <source>
        <strain evidence="1">IL203A</strain>
    </source>
</reference>
<comment type="caution">
    <text evidence="1">The sequence shown here is derived from an EMBL/GenBank/DDBJ whole genome shotgun (WGS) entry which is preliminary data.</text>
</comment>
<keyword evidence="2" id="KW-1185">Reference proteome</keyword>
<dbReference type="EMBL" id="CAJVPU010034203">
    <property type="protein sequence ID" value="CAG8724555.1"/>
    <property type="molecule type" value="Genomic_DNA"/>
</dbReference>
<feature type="non-terminal residue" evidence="1">
    <location>
        <position position="1"/>
    </location>
</feature>